<evidence type="ECO:0000256" key="6">
    <source>
        <dbReference type="ARBA" id="ARBA00022679"/>
    </source>
</evidence>
<dbReference type="PROSITE" id="PS50109">
    <property type="entry name" value="HIS_KIN"/>
    <property type="match status" value="1"/>
</dbReference>
<sequence>MDPAGAFALGGVAGVIVGGGLGAAIGTGLVRRSGRTPAAVGAHVDGATDTPRHGDGPVAAVHPTSEVPEMPASPVQKRSGGELGQLAEESVAALRVGVLVLDRNGQVVLANPAAHRLGLVRTETGGLTAHSVLRTLGGRVTQPGQQRDVDLELNRRDLPGAADGDGPDWFGVRVRLVGLAGGYVAMEAEDVTEAHRVARVRRDFVANVSHELKTPVGALQLLGEALVDALDDPEAARRFAERIAHESSRLGRLVTELLELSRLQGAEPLPDPLPVAADRIVAEVVDRTRTTAQAKEITVATAGRRGLIVYGNETQLATALANLVENAIAYSPEGTTVTIDVRRGGDAVLVSVTDQGIGIEPHDLDRIFERFYRADKARSRATGGTGLGLAIVKHIATNHGGRVDVTSTVGRGSTFTLRLPARPSRAIAVEHNPGEIAEDIGQAEVQLGAVGGGPAPVTRGTP</sequence>
<dbReference type="Proteomes" id="UP000612808">
    <property type="component" value="Unassembled WGS sequence"/>
</dbReference>
<dbReference type="InterPro" id="IPR004358">
    <property type="entry name" value="Sig_transdc_His_kin-like_C"/>
</dbReference>
<reference evidence="15" key="1">
    <citation type="submission" date="2021-01" db="EMBL/GenBank/DDBJ databases">
        <title>Whole genome shotgun sequence of Actinocatenispora rupis NBRC 107355.</title>
        <authorList>
            <person name="Komaki H."/>
            <person name="Tamura T."/>
        </authorList>
    </citation>
    <scope>NUCLEOTIDE SEQUENCE</scope>
    <source>
        <strain evidence="15">NBRC 107355</strain>
    </source>
</reference>
<feature type="domain" description="Histidine kinase" evidence="14">
    <location>
        <begin position="207"/>
        <end position="423"/>
    </location>
</feature>
<gene>
    <name evidence="15" type="ORF">Aru02nite_45180</name>
</gene>
<keyword evidence="13" id="KW-1133">Transmembrane helix</keyword>
<evidence type="ECO:0000256" key="4">
    <source>
        <dbReference type="ARBA" id="ARBA00022475"/>
    </source>
</evidence>
<dbReference type="CDD" id="cd00075">
    <property type="entry name" value="HATPase"/>
    <property type="match status" value="1"/>
</dbReference>
<dbReference type="FunFam" id="3.30.565.10:FF:000006">
    <property type="entry name" value="Sensor histidine kinase WalK"/>
    <property type="match status" value="1"/>
</dbReference>
<dbReference type="SUPFAM" id="SSF55874">
    <property type="entry name" value="ATPase domain of HSP90 chaperone/DNA topoisomerase II/histidine kinase"/>
    <property type="match status" value="1"/>
</dbReference>
<dbReference type="InterPro" id="IPR005467">
    <property type="entry name" value="His_kinase_dom"/>
</dbReference>
<dbReference type="Gene3D" id="1.10.287.130">
    <property type="match status" value="1"/>
</dbReference>
<dbReference type="SUPFAM" id="SSF47384">
    <property type="entry name" value="Homodimeric domain of signal transducing histidine kinase"/>
    <property type="match status" value="1"/>
</dbReference>
<feature type="transmembrane region" description="Helical" evidence="13">
    <location>
        <begin position="6"/>
        <end position="30"/>
    </location>
</feature>
<organism evidence="15 16">
    <name type="scientific">Actinocatenispora rupis</name>
    <dbReference type="NCBI Taxonomy" id="519421"/>
    <lineage>
        <taxon>Bacteria</taxon>
        <taxon>Bacillati</taxon>
        <taxon>Actinomycetota</taxon>
        <taxon>Actinomycetes</taxon>
        <taxon>Micromonosporales</taxon>
        <taxon>Micromonosporaceae</taxon>
        <taxon>Actinocatenispora</taxon>
    </lineage>
</organism>
<dbReference type="GO" id="GO:0005524">
    <property type="term" value="F:ATP binding"/>
    <property type="evidence" value="ECO:0007669"/>
    <property type="project" value="UniProtKB-KW"/>
</dbReference>
<proteinExistence type="predicted"/>
<keyword evidence="8" id="KW-0418">Kinase</keyword>
<keyword evidence="10" id="KW-0902">Two-component regulatory system</keyword>
<dbReference type="GO" id="GO:0005886">
    <property type="term" value="C:plasma membrane"/>
    <property type="evidence" value="ECO:0007669"/>
    <property type="project" value="UniProtKB-SubCell"/>
</dbReference>
<dbReference type="Gene3D" id="3.30.565.10">
    <property type="entry name" value="Histidine kinase-like ATPase, C-terminal domain"/>
    <property type="match status" value="1"/>
</dbReference>
<dbReference type="GO" id="GO:0004721">
    <property type="term" value="F:phosphoprotein phosphatase activity"/>
    <property type="evidence" value="ECO:0007669"/>
    <property type="project" value="TreeGrafter"/>
</dbReference>
<evidence type="ECO:0000256" key="7">
    <source>
        <dbReference type="ARBA" id="ARBA00022741"/>
    </source>
</evidence>
<dbReference type="SMART" id="SM00387">
    <property type="entry name" value="HATPase_c"/>
    <property type="match status" value="1"/>
</dbReference>
<keyword evidence="9" id="KW-0067">ATP-binding</keyword>
<dbReference type="EMBL" id="BOMB01000025">
    <property type="protein sequence ID" value="GID13629.1"/>
    <property type="molecule type" value="Genomic_DNA"/>
</dbReference>
<dbReference type="InterPro" id="IPR036097">
    <property type="entry name" value="HisK_dim/P_sf"/>
</dbReference>
<comment type="subcellular location">
    <subcellularLocation>
        <location evidence="2">Cell membrane</location>
    </subcellularLocation>
</comment>
<dbReference type="PANTHER" id="PTHR45453:SF1">
    <property type="entry name" value="PHOSPHATE REGULON SENSOR PROTEIN PHOR"/>
    <property type="match status" value="1"/>
</dbReference>
<keyword evidence="13" id="KW-0812">Transmembrane</keyword>
<dbReference type="Pfam" id="PF00512">
    <property type="entry name" value="HisKA"/>
    <property type="match status" value="1"/>
</dbReference>
<evidence type="ECO:0000256" key="10">
    <source>
        <dbReference type="ARBA" id="ARBA00023012"/>
    </source>
</evidence>
<evidence type="ECO:0000259" key="14">
    <source>
        <dbReference type="PROSITE" id="PS50109"/>
    </source>
</evidence>
<dbReference type="GO" id="GO:0000155">
    <property type="term" value="F:phosphorelay sensor kinase activity"/>
    <property type="evidence" value="ECO:0007669"/>
    <property type="project" value="InterPro"/>
</dbReference>
<evidence type="ECO:0000256" key="8">
    <source>
        <dbReference type="ARBA" id="ARBA00022777"/>
    </source>
</evidence>
<keyword evidence="6" id="KW-0808">Transferase</keyword>
<dbReference type="InterPro" id="IPR003661">
    <property type="entry name" value="HisK_dim/P_dom"/>
</dbReference>
<evidence type="ECO:0000256" key="3">
    <source>
        <dbReference type="ARBA" id="ARBA00012438"/>
    </source>
</evidence>
<evidence type="ECO:0000256" key="1">
    <source>
        <dbReference type="ARBA" id="ARBA00000085"/>
    </source>
</evidence>
<protein>
    <recommendedName>
        <fullName evidence="12">Sensor-like histidine kinase SenX3</fullName>
        <ecNumber evidence="3">2.7.13.3</ecNumber>
    </recommendedName>
</protein>
<keyword evidence="5" id="KW-0597">Phosphoprotein</keyword>
<evidence type="ECO:0000256" key="2">
    <source>
        <dbReference type="ARBA" id="ARBA00004236"/>
    </source>
</evidence>
<comment type="caution">
    <text evidence="15">The sequence shown here is derived from an EMBL/GenBank/DDBJ whole genome shotgun (WGS) entry which is preliminary data.</text>
</comment>
<evidence type="ECO:0000256" key="13">
    <source>
        <dbReference type="SAM" id="Phobius"/>
    </source>
</evidence>
<dbReference type="CDD" id="cd00082">
    <property type="entry name" value="HisKA"/>
    <property type="match status" value="1"/>
</dbReference>
<evidence type="ECO:0000256" key="11">
    <source>
        <dbReference type="ARBA" id="ARBA00023136"/>
    </source>
</evidence>
<comment type="catalytic activity">
    <reaction evidence="1">
        <text>ATP + protein L-histidine = ADP + protein N-phospho-L-histidine.</text>
        <dbReference type="EC" id="2.7.13.3"/>
    </reaction>
</comment>
<keyword evidence="4" id="KW-1003">Cell membrane</keyword>
<dbReference type="FunFam" id="1.10.287.130:FF:000008">
    <property type="entry name" value="Two-component sensor histidine kinase"/>
    <property type="match status" value="1"/>
</dbReference>
<evidence type="ECO:0000256" key="9">
    <source>
        <dbReference type="ARBA" id="ARBA00022840"/>
    </source>
</evidence>
<keyword evidence="11 13" id="KW-0472">Membrane</keyword>
<dbReference type="AlphaFoldDB" id="A0A8J3JBA9"/>
<dbReference type="InterPro" id="IPR036890">
    <property type="entry name" value="HATPase_C_sf"/>
</dbReference>
<dbReference type="InterPro" id="IPR003594">
    <property type="entry name" value="HATPase_dom"/>
</dbReference>
<dbReference type="EC" id="2.7.13.3" evidence="3"/>
<dbReference type="PANTHER" id="PTHR45453">
    <property type="entry name" value="PHOSPHATE REGULON SENSOR PROTEIN PHOR"/>
    <property type="match status" value="1"/>
</dbReference>
<dbReference type="SMART" id="SM00388">
    <property type="entry name" value="HisKA"/>
    <property type="match status" value="1"/>
</dbReference>
<keyword evidence="16" id="KW-1185">Reference proteome</keyword>
<dbReference type="InterPro" id="IPR050351">
    <property type="entry name" value="BphY/WalK/GraS-like"/>
</dbReference>
<evidence type="ECO:0000256" key="5">
    <source>
        <dbReference type="ARBA" id="ARBA00022553"/>
    </source>
</evidence>
<evidence type="ECO:0000313" key="15">
    <source>
        <dbReference type="EMBL" id="GID13629.1"/>
    </source>
</evidence>
<evidence type="ECO:0000256" key="12">
    <source>
        <dbReference type="ARBA" id="ARBA00039401"/>
    </source>
</evidence>
<dbReference type="Pfam" id="PF02518">
    <property type="entry name" value="HATPase_c"/>
    <property type="match status" value="1"/>
</dbReference>
<dbReference type="PRINTS" id="PR00344">
    <property type="entry name" value="BCTRLSENSOR"/>
</dbReference>
<name>A0A8J3JBA9_9ACTN</name>
<dbReference type="GO" id="GO:0016036">
    <property type="term" value="P:cellular response to phosphate starvation"/>
    <property type="evidence" value="ECO:0007669"/>
    <property type="project" value="TreeGrafter"/>
</dbReference>
<evidence type="ECO:0000313" key="16">
    <source>
        <dbReference type="Proteomes" id="UP000612808"/>
    </source>
</evidence>
<accession>A0A8J3JBA9</accession>
<keyword evidence="7" id="KW-0547">Nucleotide-binding</keyword>